<organism evidence="1 2">
    <name type="scientific">Priapulus caudatus</name>
    <name type="common">Priapulid worm</name>
    <dbReference type="NCBI Taxonomy" id="37621"/>
    <lineage>
        <taxon>Eukaryota</taxon>
        <taxon>Metazoa</taxon>
        <taxon>Ecdysozoa</taxon>
        <taxon>Scalidophora</taxon>
        <taxon>Priapulida</taxon>
        <taxon>Priapulimorpha</taxon>
        <taxon>Priapulimorphida</taxon>
        <taxon>Priapulidae</taxon>
        <taxon>Priapulus</taxon>
    </lineage>
</organism>
<dbReference type="SUPFAM" id="SSF56770">
    <property type="entry name" value="HydA/Nqo6-like"/>
    <property type="match status" value="1"/>
</dbReference>
<sequence>MIKSLNTEDTLENSGLTDEEKLLFSNARPKAYEPYPIKAVEDFANWARANSLWILAFGTGCGAIELRPLMTARFDANRFGVAGRPTPRQSSVFVIGGYAS</sequence>
<dbReference type="Proteomes" id="UP000695022">
    <property type="component" value="Unplaced"/>
</dbReference>
<gene>
    <name evidence="2" type="primary">LOC106820610</name>
</gene>
<accession>A0ABM1F832</accession>
<name>A0ABM1F832_PRICU</name>
<dbReference type="GeneID" id="106820610"/>
<proteinExistence type="predicted"/>
<evidence type="ECO:0000313" key="2">
    <source>
        <dbReference type="RefSeq" id="XP_014680603.1"/>
    </source>
</evidence>
<dbReference type="PANTHER" id="PTHR11995:SF14">
    <property type="entry name" value="NADH DEHYDROGENASE [UBIQUINONE] IRON-SULFUR PROTEIN 7, MITOCHONDRIAL"/>
    <property type="match status" value="1"/>
</dbReference>
<reference evidence="2" key="1">
    <citation type="submission" date="2025-08" db="UniProtKB">
        <authorList>
            <consortium name="RefSeq"/>
        </authorList>
    </citation>
    <scope>IDENTIFICATION</scope>
</reference>
<evidence type="ECO:0000313" key="1">
    <source>
        <dbReference type="Proteomes" id="UP000695022"/>
    </source>
</evidence>
<protein>
    <submittedName>
        <fullName evidence="2">NADH-quinone oxidoreductase subunit B-like</fullName>
    </submittedName>
</protein>
<dbReference type="RefSeq" id="XP_014680603.1">
    <property type="nucleotide sequence ID" value="XM_014825117.1"/>
</dbReference>
<feature type="non-terminal residue" evidence="2">
    <location>
        <position position="100"/>
    </location>
</feature>
<dbReference type="Gene3D" id="3.40.50.12280">
    <property type="match status" value="1"/>
</dbReference>
<keyword evidence="1" id="KW-1185">Reference proteome</keyword>
<dbReference type="PANTHER" id="PTHR11995">
    <property type="entry name" value="NADH DEHYDROGENASE"/>
    <property type="match status" value="1"/>
</dbReference>